<feature type="region of interest" description="Disordered" evidence="2">
    <location>
        <begin position="330"/>
        <end position="362"/>
    </location>
</feature>
<evidence type="ECO:0000256" key="4">
    <source>
        <dbReference type="SAM" id="SignalP"/>
    </source>
</evidence>
<keyword evidence="4" id="KW-0732">Signal</keyword>
<evidence type="ECO:0000256" key="2">
    <source>
        <dbReference type="SAM" id="MobiDB-lite"/>
    </source>
</evidence>
<feature type="coiled-coil region" evidence="1">
    <location>
        <begin position="220"/>
        <end position="247"/>
    </location>
</feature>
<reference evidence="6 7" key="1">
    <citation type="submission" date="2023-03" db="EMBL/GenBank/DDBJ databases">
        <title>Bacillus Genome Sequencing.</title>
        <authorList>
            <person name="Dunlap C."/>
        </authorList>
    </citation>
    <scope>NUCLEOTIDE SEQUENCE [LARGE SCALE GENOMIC DNA]</scope>
    <source>
        <strain evidence="6 7">BD-525</strain>
    </source>
</reference>
<evidence type="ECO:0000256" key="3">
    <source>
        <dbReference type="SAM" id="Phobius"/>
    </source>
</evidence>
<gene>
    <name evidence="6" type="ORF">P4H66_02430</name>
</gene>
<keyword evidence="3" id="KW-0812">Transmembrane</keyword>
<keyword evidence="3" id="KW-1133">Transmembrane helix</keyword>
<name>A0ABU6GG72_9BACL</name>
<feature type="compositionally biased region" description="Basic and acidic residues" evidence="2">
    <location>
        <begin position="60"/>
        <end position="71"/>
    </location>
</feature>
<keyword evidence="1" id="KW-0175">Coiled coil</keyword>
<dbReference type="Proteomes" id="UP001344632">
    <property type="component" value="Unassembled WGS sequence"/>
</dbReference>
<sequence>MKKWGSWIAGVMLIVMLASGCSSASQDKSSGTEAKAVVTSMSDQAASKADGGNSQSKNEAASKDSASKKEAPASPDPKLPDSSAQTIEGTAGFNSQDLSSGLNKKLMYKANIVMEIPDYGKAQSEIRNMVTLSGGYIVNFSETQSTSEKGGTFVIKVPATGFSPFLNSLEKIKHENLQRNIEGQDVSEEYVDLESRLKAKQIMEEQYVAFMKKATKTNDLVSFANELERIQSEIEQIKGRMRYINQNVSYSTVEIRIFEEVKEPEKQKENEIQASLGKRASTAFQGSIDVITLVIQWIVVILSGSLPVLIIAAIVLLVLWLVRRSRHRNQEEAAKRRRELNAGSKAEPNGETSISEEPKDEQ</sequence>
<comment type="caution">
    <text evidence="6">The sequence shown here is derived from an EMBL/GenBank/DDBJ whole genome shotgun (WGS) entry which is preliminary data.</text>
</comment>
<keyword evidence="3" id="KW-0472">Membrane</keyword>
<feature type="chain" id="PRO_5046040923" evidence="4">
    <location>
        <begin position="25"/>
        <end position="362"/>
    </location>
</feature>
<evidence type="ECO:0000256" key="1">
    <source>
        <dbReference type="SAM" id="Coils"/>
    </source>
</evidence>
<evidence type="ECO:0000313" key="6">
    <source>
        <dbReference type="EMBL" id="MEC0238730.1"/>
    </source>
</evidence>
<feature type="transmembrane region" description="Helical" evidence="3">
    <location>
        <begin position="297"/>
        <end position="322"/>
    </location>
</feature>
<feature type="signal peptide" evidence="4">
    <location>
        <begin position="1"/>
        <end position="24"/>
    </location>
</feature>
<proteinExistence type="predicted"/>
<evidence type="ECO:0000313" key="7">
    <source>
        <dbReference type="Proteomes" id="UP001344632"/>
    </source>
</evidence>
<feature type="compositionally biased region" description="Polar residues" evidence="2">
    <location>
        <begin position="82"/>
        <end position="94"/>
    </location>
</feature>
<dbReference type="PROSITE" id="PS51257">
    <property type="entry name" value="PROKAR_LIPOPROTEIN"/>
    <property type="match status" value="1"/>
</dbReference>
<dbReference type="EMBL" id="JARLKZ010000002">
    <property type="protein sequence ID" value="MEC0238730.1"/>
    <property type="molecule type" value="Genomic_DNA"/>
</dbReference>
<protein>
    <submittedName>
        <fullName evidence="6">DUF4349 domain-containing protein</fullName>
    </submittedName>
</protein>
<feature type="region of interest" description="Disordered" evidence="2">
    <location>
        <begin position="24"/>
        <end position="94"/>
    </location>
</feature>
<dbReference type="RefSeq" id="WP_326085501.1">
    <property type="nucleotide sequence ID" value="NZ_JARLKZ010000002.1"/>
</dbReference>
<accession>A0ABU6GG72</accession>
<organism evidence="6 7">
    <name type="scientific">Paenibacillus dokdonensis</name>
    <dbReference type="NCBI Taxonomy" id="2567944"/>
    <lineage>
        <taxon>Bacteria</taxon>
        <taxon>Bacillati</taxon>
        <taxon>Bacillota</taxon>
        <taxon>Bacilli</taxon>
        <taxon>Bacillales</taxon>
        <taxon>Paenibacillaceae</taxon>
        <taxon>Paenibacillus</taxon>
    </lineage>
</organism>
<dbReference type="Pfam" id="PF14257">
    <property type="entry name" value="DUF4349"/>
    <property type="match status" value="1"/>
</dbReference>
<keyword evidence="7" id="KW-1185">Reference proteome</keyword>
<dbReference type="InterPro" id="IPR025645">
    <property type="entry name" value="DUF4349"/>
</dbReference>
<evidence type="ECO:0000259" key="5">
    <source>
        <dbReference type="Pfam" id="PF14257"/>
    </source>
</evidence>
<feature type="domain" description="DUF4349" evidence="5">
    <location>
        <begin position="105"/>
        <end position="320"/>
    </location>
</feature>